<evidence type="ECO:0000313" key="7">
    <source>
        <dbReference type="Proteomes" id="UP000301309"/>
    </source>
</evidence>
<accession>A0A4D4KMZ7</accession>
<comment type="caution">
    <text evidence="6">The sequence shown here is derived from an EMBL/GenBank/DDBJ whole genome shotgun (WGS) entry which is preliminary data.</text>
</comment>
<dbReference type="InterPro" id="IPR050319">
    <property type="entry name" value="ABC_transp_ATP-bind"/>
</dbReference>
<dbReference type="AlphaFoldDB" id="A0A4D4KMZ7"/>
<keyword evidence="7" id="KW-1185">Reference proteome</keyword>
<gene>
    <name evidence="6" type="ORF">SVIO_009080</name>
</gene>
<evidence type="ECO:0000313" key="6">
    <source>
        <dbReference type="EMBL" id="GDY50285.1"/>
    </source>
</evidence>
<evidence type="ECO:0000256" key="1">
    <source>
        <dbReference type="ARBA" id="ARBA00005417"/>
    </source>
</evidence>
<feature type="domain" description="Oligopeptide/dipeptide ABC transporter C-terminal" evidence="5">
    <location>
        <begin position="53"/>
        <end position="85"/>
    </location>
</feature>
<name>A0A4D4KMZ7_STRVO</name>
<organism evidence="6 7">
    <name type="scientific">Streptomyces violaceusniger</name>
    <dbReference type="NCBI Taxonomy" id="68280"/>
    <lineage>
        <taxon>Bacteria</taxon>
        <taxon>Bacillati</taxon>
        <taxon>Actinomycetota</taxon>
        <taxon>Actinomycetes</taxon>
        <taxon>Kitasatosporales</taxon>
        <taxon>Streptomycetaceae</taxon>
        <taxon>Streptomyces</taxon>
        <taxon>Streptomyces violaceusniger group</taxon>
    </lineage>
</organism>
<dbReference type="SUPFAM" id="SSF52540">
    <property type="entry name" value="P-loop containing nucleoside triphosphate hydrolases"/>
    <property type="match status" value="1"/>
</dbReference>
<dbReference type="Gene3D" id="3.40.50.300">
    <property type="entry name" value="P-loop containing nucleotide triphosphate hydrolases"/>
    <property type="match status" value="1"/>
</dbReference>
<keyword evidence="4" id="KW-0067">ATP-binding</keyword>
<keyword evidence="2" id="KW-0813">Transport</keyword>
<dbReference type="EMBL" id="BJHW01000001">
    <property type="protein sequence ID" value="GDY50285.1"/>
    <property type="molecule type" value="Genomic_DNA"/>
</dbReference>
<dbReference type="Proteomes" id="UP000301309">
    <property type="component" value="Unassembled WGS sequence"/>
</dbReference>
<dbReference type="PANTHER" id="PTHR43776:SF7">
    <property type="entry name" value="D,D-DIPEPTIDE TRANSPORT ATP-BINDING PROTEIN DDPF-RELATED"/>
    <property type="match status" value="1"/>
</dbReference>
<dbReference type="GO" id="GO:0015833">
    <property type="term" value="P:peptide transport"/>
    <property type="evidence" value="ECO:0007669"/>
    <property type="project" value="InterPro"/>
</dbReference>
<evidence type="ECO:0000259" key="5">
    <source>
        <dbReference type="Pfam" id="PF08352"/>
    </source>
</evidence>
<evidence type="ECO:0000256" key="4">
    <source>
        <dbReference type="ARBA" id="ARBA00022840"/>
    </source>
</evidence>
<evidence type="ECO:0000256" key="2">
    <source>
        <dbReference type="ARBA" id="ARBA00022448"/>
    </source>
</evidence>
<reference evidence="6 7" key="1">
    <citation type="journal article" date="2020" name="Int. J. Syst. Evol. Microbiol.">
        <title>Reclassification of Streptomyces castelarensis and Streptomyces sporoclivatus as later heterotypic synonyms of Streptomyces antimycoticus.</title>
        <authorList>
            <person name="Komaki H."/>
            <person name="Tamura T."/>
        </authorList>
    </citation>
    <scope>NUCLEOTIDE SEQUENCE [LARGE SCALE GENOMIC DNA]</scope>
    <source>
        <strain evidence="6 7">NBRC 13459</strain>
    </source>
</reference>
<dbReference type="GO" id="GO:0005524">
    <property type="term" value="F:ATP binding"/>
    <property type="evidence" value="ECO:0007669"/>
    <property type="project" value="UniProtKB-KW"/>
</dbReference>
<dbReference type="PANTHER" id="PTHR43776">
    <property type="entry name" value="TRANSPORT ATP-BINDING PROTEIN"/>
    <property type="match status" value="1"/>
</dbReference>
<comment type="similarity">
    <text evidence="1">Belongs to the ABC transporter superfamily.</text>
</comment>
<dbReference type="InterPro" id="IPR013563">
    <property type="entry name" value="Oligopep_ABC_C"/>
</dbReference>
<evidence type="ECO:0000256" key="3">
    <source>
        <dbReference type="ARBA" id="ARBA00022741"/>
    </source>
</evidence>
<keyword evidence="3" id="KW-0547">Nucleotide-binding</keyword>
<dbReference type="InterPro" id="IPR027417">
    <property type="entry name" value="P-loop_NTPase"/>
</dbReference>
<sequence length="95" mass="10256">MSALDVSVRAQVLNLIADLVDELSLTLVFVSHDLSVVRHVCDRVAVMHAGQIVESGSTEQVYEDPQHSYTRRLIAAVPTLGKALSGVSAADLNRE</sequence>
<proteinExistence type="inferred from homology"/>
<protein>
    <recommendedName>
        <fullName evidence="5">Oligopeptide/dipeptide ABC transporter C-terminal domain-containing protein</fullName>
    </recommendedName>
</protein>
<dbReference type="Pfam" id="PF08352">
    <property type="entry name" value="oligo_HPY"/>
    <property type="match status" value="1"/>
</dbReference>